<reference evidence="1 2" key="1">
    <citation type="submission" date="2019-12" db="EMBL/GenBank/DDBJ databases">
        <title>Rhizobium genotypes associated with high levels of biological nitrogen fixation by grain legumes in a temperate-maritime cropping system.</title>
        <authorList>
            <person name="Maluk M."/>
            <person name="Francesc Ferrando Molina F."/>
            <person name="Lopez Del Egido L."/>
            <person name="Lafos M."/>
            <person name="Langarica-Fuentes A."/>
            <person name="Gebre Yohannes G."/>
            <person name="Young M.W."/>
            <person name="Martin P."/>
            <person name="Gantlett R."/>
            <person name="Kenicer G."/>
            <person name="Hawes C."/>
            <person name="Begg G.S."/>
            <person name="Quilliam R.S."/>
            <person name="Squire G.R."/>
            <person name="Poole P.S."/>
            <person name="Young P.W."/>
            <person name="Iannetta P.M."/>
            <person name="James E.K."/>
        </authorList>
    </citation>
    <scope>NUCLEOTIDE SEQUENCE [LARGE SCALE GENOMIC DNA]</scope>
    <source>
        <strain evidence="1 2">JHI1118</strain>
    </source>
</reference>
<protein>
    <submittedName>
        <fullName evidence="1">Uncharacterized protein</fullName>
    </submittedName>
</protein>
<dbReference type="EMBL" id="WUEY01000004">
    <property type="protein sequence ID" value="NEI70295.1"/>
    <property type="molecule type" value="Genomic_DNA"/>
</dbReference>
<evidence type="ECO:0000313" key="2">
    <source>
        <dbReference type="Proteomes" id="UP000483035"/>
    </source>
</evidence>
<dbReference type="Proteomes" id="UP000483035">
    <property type="component" value="Unassembled WGS sequence"/>
</dbReference>
<organism evidence="1 2">
    <name type="scientific">Rhizobium lusitanum</name>
    <dbReference type="NCBI Taxonomy" id="293958"/>
    <lineage>
        <taxon>Bacteria</taxon>
        <taxon>Pseudomonadati</taxon>
        <taxon>Pseudomonadota</taxon>
        <taxon>Alphaproteobacteria</taxon>
        <taxon>Hyphomicrobiales</taxon>
        <taxon>Rhizobiaceae</taxon>
        <taxon>Rhizobium/Agrobacterium group</taxon>
        <taxon>Rhizobium</taxon>
    </lineage>
</organism>
<name>A0A6L9U2Z2_9HYPH</name>
<gene>
    <name evidence="1" type="ORF">GR212_11995</name>
</gene>
<accession>A0A6L9U2Z2</accession>
<sequence length="139" mass="14967">MLAAVGIVLAAGLSLPAGTITIEVNDLVPGVKDFRMQVIHKAKDEADWPFVAESGTLLCAKVLNQPMVYFVPEQTPEVSRAFALDTDLLGMSMVNLGMTNVLKSYESLETLLKRITPFVTMGRRLCAQPPGTSLSGSEL</sequence>
<proteinExistence type="predicted"/>
<evidence type="ECO:0000313" key="1">
    <source>
        <dbReference type="EMBL" id="NEI70295.1"/>
    </source>
</evidence>
<dbReference type="RefSeq" id="WP_163986784.1">
    <property type="nucleotide sequence ID" value="NZ_WUEY01000004.1"/>
</dbReference>
<comment type="caution">
    <text evidence="1">The sequence shown here is derived from an EMBL/GenBank/DDBJ whole genome shotgun (WGS) entry which is preliminary data.</text>
</comment>
<dbReference type="AlphaFoldDB" id="A0A6L9U2Z2"/>